<feature type="transmembrane region" description="Helical" evidence="2">
    <location>
        <begin position="1418"/>
        <end position="1441"/>
    </location>
</feature>
<dbReference type="EMBL" id="GL349489">
    <property type="protein sequence ID" value="KNC54396.1"/>
    <property type="molecule type" value="Genomic_DNA"/>
</dbReference>
<feature type="transmembrane region" description="Helical" evidence="2">
    <location>
        <begin position="1132"/>
        <end position="1150"/>
    </location>
</feature>
<dbReference type="RefSeq" id="XP_013753694.1">
    <property type="nucleotide sequence ID" value="XM_013898240.1"/>
</dbReference>
<evidence type="ECO:0000313" key="4">
    <source>
        <dbReference type="Proteomes" id="UP000054408"/>
    </source>
</evidence>
<gene>
    <name evidence="3" type="ORF">AMSG_10118</name>
</gene>
<feature type="transmembrane region" description="Helical" evidence="2">
    <location>
        <begin position="203"/>
        <end position="223"/>
    </location>
</feature>
<feature type="region of interest" description="Disordered" evidence="1">
    <location>
        <begin position="591"/>
        <end position="614"/>
    </location>
</feature>
<keyword evidence="2" id="KW-0812">Transmembrane</keyword>
<proteinExistence type="predicted"/>
<feature type="transmembrane region" description="Helical" evidence="2">
    <location>
        <begin position="1356"/>
        <end position="1381"/>
    </location>
</feature>
<feature type="region of interest" description="Disordered" evidence="1">
    <location>
        <begin position="428"/>
        <end position="449"/>
    </location>
</feature>
<keyword evidence="2" id="KW-1133">Transmembrane helix</keyword>
<reference evidence="3 4" key="1">
    <citation type="submission" date="2010-05" db="EMBL/GenBank/DDBJ databases">
        <title>The Genome Sequence of Thecamonas trahens ATCC 50062.</title>
        <authorList>
            <consortium name="The Broad Institute Genome Sequencing Platform"/>
            <person name="Russ C."/>
            <person name="Cuomo C."/>
            <person name="Shea T."/>
            <person name="Young S.K."/>
            <person name="Zeng Q."/>
            <person name="Koehrsen M."/>
            <person name="Haas B."/>
            <person name="Borodovsky M."/>
            <person name="Guigo R."/>
            <person name="Alvarado L."/>
            <person name="Berlin A."/>
            <person name="Bochicchio J."/>
            <person name="Borenstein D."/>
            <person name="Chapman S."/>
            <person name="Chen Z."/>
            <person name="Freedman E."/>
            <person name="Gellesch M."/>
            <person name="Goldberg J."/>
            <person name="Griggs A."/>
            <person name="Gujja S."/>
            <person name="Heilman E."/>
            <person name="Heiman D."/>
            <person name="Hepburn T."/>
            <person name="Howarth C."/>
            <person name="Jen D."/>
            <person name="Larson L."/>
            <person name="Mehta T."/>
            <person name="Park D."/>
            <person name="Pearson M."/>
            <person name="Roberts A."/>
            <person name="Saif S."/>
            <person name="Shenoy N."/>
            <person name="Sisk P."/>
            <person name="Stolte C."/>
            <person name="Sykes S."/>
            <person name="Thomson T."/>
            <person name="Walk T."/>
            <person name="White J."/>
            <person name="Yandava C."/>
            <person name="Burger G."/>
            <person name="Gray M.W."/>
            <person name="Holland P.W.H."/>
            <person name="King N."/>
            <person name="Lang F.B.F."/>
            <person name="Roger A.J."/>
            <person name="Ruiz-Trillo I."/>
            <person name="Lander E."/>
            <person name="Nusbaum C."/>
        </authorList>
    </citation>
    <scope>NUCLEOTIDE SEQUENCE [LARGE SCALE GENOMIC DNA]</scope>
    <source>
        <strain evidence="3 4">ATCC 50062</strain>
    </source>
</reference>
<organism evidence="3 4">
    <name type="scientific">Thecamonas trahens ATCC 50062</name>
    <dbReference type="NCBI Taxonomy" id="461836"/>
    <lineage>
        <taxon>Eukaryota</taxon>
        <taxon>Apusozoa</taxon>
        <taxon>Apusomonadida</taxon>
        <taxon>Apusomonadidae</taxon>
        <taxon>Thecamonas</taxon>
    </lineage>
</organism>
<feature type="transmembrane region" description="Helical" evidence="2">
    <location>
        <begin position="1489"/>
        <end position="1510"/>
    </location>
</feature>
<feature type="transmembrane region" description="Helical" evidence="2">
    <location>
        <begin position="1162"/>
        <end position="1187"/>
    </location>
</feature>
<dbReference type="SUPFAM" id="SSF50729">
    <property type="entry name" value="PH domain-like"/>
    <property type="match status" value="1"/>
</dbReference>
<dbReference type="InterPro" id="IPR036259">
    <property type="entry name" value="MFS_trans_sf"/>
</dbReference>
<feature type="transmembrane region" description="Helical" evidence="2">
    <location>
        <begin position="80"/>
        <end position="98"/>
    </location>
</feature>
<feature type="transmembrane region" description="Helical" evidence="2">
    <location>
        <begin position="1194"/>
        <end position="1216"/>
    </location>
</feature>
<dbReference type="Proteomes" id="UP000054408">
    <property type="component" value="Unassembled WGS sequence"/>
</dbReference>
<evidence type="ECO:0000256" key="1">
    <source>
        <dbReference type="SAM" id="MobiDB-lite"/>
    </source>
</evidence>
<dbReference type="SUPFAM" id="SSF103473">
    <property type="entry name" value="MFS general substrate transporter"/>
    <property type="match status" value="1"/>
</dbReference>
<accession>A0A0L0DQU8</accession>
<feature type="transmembrane region" description="Helical" evidence="2">
    <location>
        <begin position="1065"/>
        <end position="1085"/>
    </location>
</feature>
<keyword evidence="4" id="KW-1185">Reference proteome</keyword>
<feature type="transmembrane region" description="Helical" evidence="2">
    <location>
        <begin position="110"/>
        <end position="133"/>
    </location>
</feature>
<evidence type="ECO:0000256" key="2">
    <source>
        <dbReference type="SAM" id="Phobius"/>
    </source>
</evidence>
<evidence type="ECO:0000313" key="3">
    <source>
        <dbReference type="EMBL" id="KNC54396.1"/>
    </source>
</evidence>
<sequence>MVETVLGVALTGLATVSIILSVIVVYAAVNDALLSRLRGLRQVAFLAVFDVASSLQFLFVLTDFTSHRVFCVVEAVQTQFSFVMWLGMHTTLSLLVLFQTRSEHSSTKTLMNEWLSLAGVTAIALLTVLWMSLPCESAIEALPYAASLCWMRDDSEYSCRLLLFDIPCQFAMACNAYVLVAAARLEASKQLPWARTLRTYTMLYSIVFLGAFAPYVTSFWYVALTGSTSSQLPPAVNAFILLAWAGHGAINSAVFLPLWYGVSRTKVLLGGYSTLPQDLEISHLRRLQEWEKLVQSLTGLVTSASGGAHAAPHRGLFQRYCRSSMLLAKPTSAARLQRTSRPTSPILEDELASLRDTSLSLGSDDIDVTHGGSGGGGLFPSLGADDRAARAQYRSLFSYEQLSVAGAESVPLLGPHLMVHQGPLSLRWGRPGEGSGASTPRAVPGSPHTPAVTATAGSVLADERGSLYATSSPGRASLAASAPTLFSTLFRTSSAASPIAGSGSASGVSSSAGSGLGSKKFKPYLFRLAGETLYYYLPRAAPDGETLRPASLFRTVRGMEPAALTSMIKATDFAGAIPLAGATIVASWRRGSDSCDDDDDEAAQGWPGSGSTSQADAAGAYIIRILQEGQIFELRADTLDEAEVWLAKLQELDPGGVRHVEVVSEGGTPMLELGGPTCSVCIARYPLGARRAATWMRSRDDAVFVAGYLDHMRLSLAANNEVAARLAAVPSMYPVAFSPSTFLLEVIGLHTVNAIGYVVQESLPLQVSAMLGIFGLEGFLEEFVMHPRRGWGSHGYGARNYVALSLADLETLRKDSALLASFGLTGYAVQVSVVFVSGWSRLDSFTRATVAAQFARLRAIPQSFDVGKFVLLRIIDFVPGVAAPSSWSGLCGARFERGSTASGYQELFMNKVALELQSPQSRMANSMASAASTSFYVAQPAHPSPSAGLVRTISGSSTTSSVSSFSPVKSFVARETTPLLGDERSSQTLSALAALSGVAQPRTVVDFLSRPGSTVSEYESAQPASRLTFGNTSLNGSLPTIAPAVRGDGSDRSSGSEGRVSNRGLALALVWVLFAAFLVGSLYAFPLYVADLRAFHRLDGNSDALVIAALYIFGFYFALPTGYLYRVAGIRGGLLGSSGLVVTGYALLYADQRDVVRMTAAWQLGLCFVVVGMGSNGVVIGAVAALLNALPLSAALAAGTLYAGTAMGALGAGALYTHTFDRSLEYLEFFLVPRARGWDGVFAAASGARLQAILRYSKSSPWLVSEIFSTSASSANAQDGRGEGIEAGGSMEEHQASALIAAALDHMDHALTGLSLFVHPEFVLLGVVVSLVQGTSELVSSYIVNLEDRAAPSQIYMRFLVIFVGRAIGSFLMGSGCTLFTPRSTPVRYSKPYSYWLVGACLLVSMSHILLTRDDPSLIEFGLLAAGLLYGGLDVTFLLLLQKFFGAANIALNYASLTSVQAAGSLLLQVYAQREINSSCYGAKCFTNLFLIASTCCFMGAGFGLLLWRLRARDRLRRSKVSRTVAAATVGMQ</sequence>
<feature type="transmembrane region" description="Helical" evidence="2">
    <location>
        <begin position="235"/>
        <end position="260"/>
    </location>
</feature>
<name>A0A0L0DQU8_THETB</name>
<feature type="transmembrane region" description="Helical" evidence="2">
    <location>
        <begin position="6"/>
        <end position="28"/>
    </location>
</feature>
<feature type="transmembrane region" description="Helical" evidence="2">
    <location>
        <begin position="161"/>
        <end position="182"/>
    </location>
</feature>
<feature type="transmembrane region" description="Helical" evidence="2">
    <location>
        <begin position="1105"/>
        <end position="1125"/>
    </location>
</feature>
<dbReference type="GeneID" id="25568421"/>
<keyword evidence="2" id="KW-0472">Membrane</keyword>
<feature type="transmembrane region" description="Helical" evidence="2">
    <location>
        <begin position="1393"/>
        <end position="1411"/>
    </location>
</feature>
<protein>
    <submittedName>
        <fullName evidence="3">Uncharacterized protein</fullName>
    </submittedName>
</protein>
<feature type="transmembrane region" description="Helical" evidence="2">
    <location>
        <begin position="40"/>
        <end position="60"/>
    </location>
</feature>